<dbReference type="InterPro" id="IPR022737">
    <property type="entry name" value="RapA_C"/>
</dbReference>
<dbReference type="SMART" id="SM00490">
    <property type="entry name" value="HELICc"/>
    <property type="match status" value="1"/>
</dbReference>
<dbReference type="InterPro" id="IPR023949">
    <property type="entry name" value="Helicase_RapA"/>
</dbReference>
<dbReference type="GO" id="GO:0016817">
    <property type="term" value="F:hydrolase activity, acting on acid anhydrides"/>
    <property type="evidence" value="ECO:0007669"/>
    <property type="project" value="InterPro"/>
</dbReference>
<keyword evidence="8 9" id="KW-0804">Transcription</keyword>
<dbReference type="Gene3D" id="6.10.140.1500">
    <property type="match status" value="1"/>
</dbReference>
<dbReference type="Gene3D" id="3.40.50.300">
    <property type="entry name" value="P-loop containing nucleotide triphosphate hydrolases"/>
    <property type="match status" value="1"/>
</dbReference>
<dbReference type="PROSITE" id="PS51192">
    <property type="entry name" value="HELICASE_ATP_BIND_1"/>
    <property type="match status" value="1"/>
</dbReference>
<evidence type="ECO:0000313" key="12">
    <source>
        <dbReference type="EMBL" id="RPJ66028.1"/>
    </source>
</evidence>
<dbReference type="GO" id="GO:0003677">
    <property type="term" value="F:DNA binding"/>
    <property type="evidence" value="ECO:0007669"/>
    <property type="project" value="UniProtKB-KW"/>
</dbReference>
<dbReference type="PANTHER" id="PTHR45766">
    <property type="entry name" value="DNA ANNEALING HELICASE AND ENDONUCLEASE ZRANB3 FAMILY MEMBER"/>
    <property type="match status" value="1"/>
</dbReference>
<evidence type="ECO:0000256" key="2">
    <source>
        <dbReference type="ARBA" id="ARBA00022801"/>
    </source>
</evidence>
<accession>A0A3N5Z9N2</accession>
<comment type="similarity">
    <text evidence="9">Belongs to the SNF2/RAD54 helicase family. RapA subfamily.</text>
</comment>
<name>A0A3N5Z9N2_9ALTE</name>
<dbReference type="NCBIfam" id="NF003426">
    <property type="entry name" value="PRK04914.1"/>
    <property type="match status" value="1"/>
</dbReference>
<dbReference type="GO" id="GO:0005524">
    <property type="term" value="F:ATP binding"/>
    <property type="evidence" value="ECO:0007669"/>
    <property type="project" value="UniProtKB-UniRule"/>
</dbReference>
<keyword evidence="7 9" id="KW-0010">Activator</keyword>
<dbReference type="SMART" id="SM00487">
    <property type="entry name" value="DEXDc"/>
    <property type="match status" value="1"/>
</dbReference>
<evidence type="ECO:0000256" key="9">
    <source>
        <dbReference type="HAMAP-Rule" id="MF_01821"/>
    </source>
</evidence>
<feature type="binding site" evidence="9">
    <location>
        <begin position="180"/>
        <end position="187"/>
    </location>
    <ligand>
        <name>ATP</name>
        <dbReference type="ChEBI" id="CHEBI:30616"/>
    </ligand>
</feature>
<dbReference type="InterPro" id="IPR038718">
    <property type="entry name" value="SNF2-like_sf"/>
</dbReference>
<dbReference type="InterPro" id="IPR040765">
    <property type="entry name" value="Tudor_1_RapA"/>
</dbReference>
<dbReference type="SUPFAM" id="SSF52540">
    <property type="entry name" value="P-loop containing nucleoside triphosphate hydrolases"/>
    <property type="match status" value="2"/>
</dbReference>
<keyword evidence="2 9" id="KW-0378">Hydrolase</keyword>
<feature type="short sequence motif" description="DEAH box" evidence="9">
    <location>
        <begin position="287"/>
        <end position="290"/>
    </location>
</feature>
<dbReference type="InterPro" id="IPR014001">
    <property type="entry name" value="Helicase_ATP-bd"/>
</dbReference>
<dbReference type="CDD" id="cd18011">
    <property type="entry name" value="DEXDc_RapA"/>
    <property type="match status" value="1"/>
</dbReference>
<gene>
    <name evidence="9 12" type="primary">rapA</name>
    <name evidence="12" type="ORF">DRW07_14580</name>
</gene>
<dbReference type="Pfam" id="PF18339">
    <property type="entry name" value="Tudor_1_RapA"/>
    <property type="match status" value="1"/>
</dbReference>
<feature type="domain" description="Helicase ATP-binding" evidence="10">
    <location>
        <begin position="167"/>
        <end position="341"/>
    </location>
</feature>
<dbReference type="GO" id="GO:0004386">
    <property type="term" value="F:helicase activity"/>
    <property type="evidence" value="ECO:0007669"/>
    <property type="project" value="UniProtKB-UniRule"/>
</dbReference>
<dbReference type="RefSeq" id="WP_124028659.1">
    <property type="nucleotide sequence ID" value="NZ_JBHRSN010000007.1"/>
</dbReference>
<keyword evidence="5 9" id="KW-0805">Transcription regulation</keyword>
<proteinExistence type="inferred from homology"/>
<evidence type="ECO:0000256" key="5">
    <source>
        <dbReference type="ARBA" id="ARBA00023015"/>
    </source>
</evidence>
<dbReference type="PROSITE" id="PS51194">
    <property type="entry name" value="HELICASE_CTER"/>
    <property type="match status" value="1"/>
</dbReference>
<dbReference type="EC" id="3.6.4.-" evidence="9"/>
<dbReference type="OrthoDB" id="9814088at2"/>
<sequence>MSKTNLYSTGQRWLSNTEGELGLGIVTSVDFRTIEVLFPAANDSRLYTKNDAPLTRFTLSVGDVAKSADGWQLAITEVLEQDGLLIYSGIREDDKSDALLPETQLDHSLQIDKPEQRLFNLQLDSPKWFDLRLASWQQRHSHATSPVCGLTGARISLIPHQLYIASEVATRYAPRVLLADEVGLGKTIEAALIIHQQLLTHRAQRVLIVVPDSLVHQWLVEMLRRVNLAFSLFDESRWEAMTDDDNELAENPFDSEQLVLCSTSFLTASEKRLQACAKAGWDLVVVDEAHHLVWSEDSPSEAYRAVELLSAHTKGLVLLTATPDQLGHESHFARLRLLDPDRFYDYAAFLEEEKQYSALADAVLPLLSNDTLAQEDIERLQTLAPEVLAHHPTVDTPAQRDALLHQLIDCHGTGRLLFRNRRANIEGFPQRHLFAHPLPAETGDYNLRVQWLIEHVEQLKPEKVLLICQHAETAIALGETLRTKTGIRYTVFHEGMSIVERDKSAHYFADPEQGAQIMLCSEIGSEGRNFQFAHNLVLFDLPESPDLLEQRIGRLDRIGQTKDVNIHVPFVPNSRQATLLKWYHDGLNAFEETCPTGRAVSDKLGDVLEKALNNPADATLVNQLVDESHALNSTLKAQLEAGRDRLLELSASGLHRVDPLLDAIVEQDTSPVLARLMGRLFDAIGVQQEERDSETFILTPTETMVNHLPGLDPDGMTVTYRRNTATALEHVHFLSWDHPLVHSALDTVLLDVHGKSAMGFMADLSLPKGAYWVEAVFLLQVNAPAELQVDRYLPPTPIRVVIDANGQACDLTFDVTRKVPRKMAKQLIGALQTPIEHYLATAKQRAHQIANQCQHDALVLMNTQVGGEVQRLRDLRQTNPSVRESEIVYFEQQQAALSQLLKDADIHLDAVRVVINNP</sequence>
<dbReference type="GO" id="GO:0006355">
    <property type="term" value="P:regulation of DNA-templated transcription"/>
    <property type="evidence" value="ECO:0007669"/>
    <property type="project" value="UniProtKB-UniRule"/>
</dbReference>
<dbReference type="InterPro" id="IPR049730">
    <property type="entry name" value="SNF2/RAD54-like_C"/>
</dbReference>
<dbReference type="Gene3D" id="3.30.360.80">
    <property type="match status" value="1"/>
</dbReference>
<keyword evidence="4 9" id="KW-0067">ATP-binding</keyword>
<dbReference type="EMBL" id="RPOK01000004">
    <property type="protein sequence ID" value="RPJ66028.1"/>
    <property type="molecule type" value="Genomic_DNA"/>
</dbReference>
<dbReference type="CDD" id="cd18793">
    <property type="entry name" value="SF2_C_SNF"/>
    <property type="match status" value="1"/>
</dbReference>
<dbReference type="InterPro" id="IPR001650">
    <property type="entry name" value="Helicase_C-like"/>
</dbReference>
<dbReference type="InterPro" id="IPR057342">
    <property type="entry name" value="DEXDc_RapA"/>
</dbReference>
<dbReference type="InterPro" id="IPR027417">
    <property type="entry name" value="P-loop_NTPase"/>
</dbReference>
<evidence type="ECO:0000256" key="6">
    <source>
        <dbReference type="ARBA" id="ARBA00023125"/>
    </source>
</evidence>
<comment type="subunit">
    <text evidence="9">Interacts with the RNAP. Has a higher affinity for the core RNAP than for the holoenzyme. Its ATPase activity is stimulated by binding to RNAP.</text>
</comment>
<evidence type="ECO:0000256" key="3">
    <source>
        <dbReference type="ARBA" id="ARBA00022806"/>
    </source>
</evidence>
<dbReference type="Pfam" id="PF12137">
    <property type="entry name" value="RapA_C"/>
    <property type="match status" value="1"/>
</dbReference>
<organism evidence="12 13">
    <name type="scientific">Alteromonas sediminis</name>
    <dbReference type="NCBI Taxonomy" id="2259342"/>
    <lineage>
        <taxon>Bacteria</taxon>
        <taxon>Pseudomonadati</taxon>
        <taxon>Pseudomonadota</taxon>
        <taxon>Gammaproteobacteria</taxon>
        <taxon>Alteromonadales</taxon>
        <taxon>Alteromonadaceae</taxon>
        <taxon>Alteromonas/Salinimonas group</taxon>
        <taxon>Alteromonas</taxon>
    </lineage>
</organism>
<dbReference type="PANTHER" id="PTHR45766:SF6">
    <property type="entry name" value="SWI_SNF-RELATED MATRIX-ASSOCIATED ACTIN-DEPENDENT REGULATOR OF CHROMATIN SUBFAMILY A-LIKE PROTEIN 1"/>
    <property type="match status" value="1"/>
</dbReference>
<feature type="domain" description="Helicase C-terminal" evidence="11">
    <location>
        <begin position="448"/>
        <end position="616"/>
    </location>
</feature>
<dbReference type="Pfam" id="PF00176">
    <property type="entry name" value="SNF2-rel_dom"/>
    <property type="match status" value="1"/>
</dbReference>
<evidence type="ECO:0000256" key="4">
    <source>
        <dbReference type="ARBA" id="ARBA00022840"/>
    </source>
</evidence>
<keyword evidence="13" id="KW-1185">Reference proteome</keyword>
<dbReference type="InterPro" id="IPR040766">
    <property type="entry name" value="Tudor_2_RapA"/>
</dbReference>
<evidence type="ECO:0000259" key="10">
    <source>
        <dbReference type="PROSITE" id="PS51192"/>
    </source>
</evidence>
<comment type="function">
    <text evidence="9">Transcription regulator that activates transcription by stimulating RNA polymerase (RNAP) recycling in case of stress conditions such as supercoiled DNA or high salt concentrations. Probably acts by releasing the RNAP, when it is trapped or immobilized on tightly supercoiled DNA. Does not activate transcription on linear DNA. Probably not involved in DNA repair.</text>
</comment>
<reference evidence="12 13" key="1">
    <citation type="submission" date="2018-11" db="EMBL/GenBank/DDBJ databases">
        <authorList>
            <person name="Ye M.-Q."/>
            <person name="Du Z.-J."/>
        </authorList>
    </citation>
    <scope>NUCLEOTIDE SEQUENCE [LARGE SCALE GENOMIC DNA]</scope>
    <source>
        <strain evidence="12 13">U0105</strain>
    </source>
</reference>
<evidence type="ECO:0000256" key="1">
    <source>
        <dbReference type="ARBA" id="ARBA00022741"/>
    </source>
</evidence>
<dbReference type="Pfam" id="PF00271">
    <property type="entry name" value="Helicase_C"/>
    <property type="match status" value="1"/>
</dbReference>
<dbReference type="Proteomes" id="UP000275281">
    <property type="component" value="Unassembled WGS sequence"/>
</dbReference>
<dbReference type="InterPro" id="IPR000330">
    <property type="entry name" value="SNF2_N"/>
</dbReference>
<comment type="caution">
    <text evidence="12">The sequence shown here is derived from an EMBL/GenBank/DDBJ whole genome shotgun (WGS) entry which is preliminary data.</text>
</comment>
<evidence type="ECO:0000256" key="8">
    <source>
        <dbReference type="ARBA" id="ARBA00023163"/>
    </source>
</evidence>
<dbReference type="Pfam" id="PF18337">
    <property type="entry name" value="Tudor_RapA"/>
    <property type="match status" value="1"/>
</dbReference>
<dbReference type="Gene3D" id="3.40.50.10810">
    <property type="entry name" value="Tandem AAA-ATPase domain"/>
    <property type="match status" value="1"/>
</dbReference>
<evidence type="ECO:0000313" key="13">
    <source>
        <dbReference type="Proteomes" id="UP000275281"/>
    </source>
</evidence>
<evidence type="ECO:0000259" key="11">
    <source>
        <dbReference type="PROSITE" id="PS51194"/>
    </source>
</evidence>
<evidence type="ECO:0000256" key="7">
    <source>
        <dbReference type="ARBA" id="ARBA00023159"/>
    </source>
</evidence>
<dbReference type="HAMAP" id="MF_01821">
    <property type="entry name" value="Helicase_RapA"/>
    <property type="match status" value="1"/>
</dbReference>
<protein>
    <recommendedName>
        <fullName evidence="9">RNA polymerase-associated protein RapA</fullName>
        <ecNumber evidence="9">3.6.4.-</ecNumber>
    </recommendedName>
    <alternativeName>
        <fullName evidence="9">ATP-dependent helicase HepA</fullName>
    </alternativeName>
</protein>
<dbReference type="Gene3D" id="6.10.140.2230">
    <property type="match status" value="1"/>
</dbReference>
<keyword evidence="3 9" id="KW-0347">Helicase</keyword>
<keyword evidence="6 9" id="KW-0238">DNA-binding</keyword>
<keyword evidence="1 9" id="KW-0547">Nucleotide-binding</keyword>
<dbReference type="Gene3D" id="2.30.30.930">
    <property type="match status" value="1"/>
</dbReference>
<dbReference type="AlphaFoldDB" id="A0A3N5Z9N2"/>
<dbReference type="Gene3D" id="2.30.30.140">
    <property type="match status" value="1"/>
</dbReference>